<dbReference type="Proteomes" id="UP000509222">
    <property type="component" value="Chromosome"/>
</dbReference>
<protein>
    <submittedName>
        <fullName evidence="6">FAD-dependent oxidoreductase</fullName>
    </submittedName>
</protein>
<dbReference type="PANTHER" id="PTHR43498:SF1">
    <property type="entry name" value="COB--COM HETERODISULFIDE REDUCTASE IRON-SULFUR SUBUNIT A"/>
    <property type="match status" value="1"/>
</dbReference>
<dbReference type="InterPro" id="IPR039650">
    <property type="entry name" value="HdrA-like"/>
</dbReference>
<evidence type="ECO:0000256" key="4">
    <source>
        <dbReference type="ARBA" id="ARBA00023004"/>
    </source>
</evidence>
<name>A0A7H8Q8J9_9BACL</name>
<dbReference type="Pfam" id="PF12831">
    <property type="entry name" value="FAD_oxidored"/>
    <property type="match status" value="1"/>
</dbReference>
<sequence>MKKTHIGFIALLLLAILLIAGWMGFKEQASETDFDVVVFGGEPEGVAAAVSAARNGSKTLLISEDDSLGGLMTDGMLNFLDVSSDKNGNPANAGIFAEWHEMVGGQVGFDIETAEKAFHQLVDEEDNLTLMKETQITETVKEGKRLSAIGLTEASGESRTVTAKRFIDSTKDGDLAVKAGAPYFTGGGDMNLEDRKMAVTLMIHLKGVDWEGLQKASKEGVFGGGEVSGNVAWGYGDLHFDYKAHYAKDTRLRGLNIVRQSDGTIVINALQIFGVDGLDPASKKAAIEMGKEETRYIVEFLRNKFPGFEEAEVASYPEELYIRETRHIKAEYQLPLSDVWENKDHWDSIGFGAYPVDEQATSIDDYGAIYSDPVQYAIPFRSLVPQNVDGLLVASKAAGYSSLAAGSARVLPTGMTAGEAAGAAAAISINEDMSLREMSKDKAAIKKLQRTLKEQGANLYSFDLGYSYEGEWFYPEVRTLLNLGLVKGAYENKLPVEKPMVEQAFANVLMHGANRISTPEAEKIRINLDAMQGLVAADQELSRDKAAELILAFNGITAETESPWDLAVKEGFVDNTIAKRLKEDRPLTGAEAYYLIGKALKKIQ</sequence>
<keyword evidence="4" id="KW-0408">Iron</keyword>
<dbReference type="EMBL" id="CP051177">
    <property type="protein sequence ID" value="QKX49573.1"/>
    <property type="molecule type" value="Genomic_DNA"/>
</dbReference>
<evidence type="ECO:0000256" key="2">
    <source>
        <dbReference type="ARBA" id="ARBA00022723"/>
    </source>
</evidence>
<accession>A0A7H8Q8J9</accession>
<dbReference type="InterPro" id="IPR036188">
    <property type="entry name" value="FAD/NAD-bd_sf"/>
</dbReference>
<keyword evidence="2" id="KW-0479">Metal-binding</keyword>
<evidence type="ECO:0000313" key="7">
    <source>
        <dbReference type="Proteomes" id="UP000509222"/>
    </source>
</evidence>
<reference evidence="7" key="1">
    <citation type="submission" date="2020-06" db="EMBL/GenBank/DDBJ databases">
        <title>Isolation of Planomicrobium glaciei.</title>
        <authorList>
            <person name="Malisova L."/>
            <person name="Safrankova R."/>
            <person name="Jakubu V."/>
            <person name="Spanelova P."/>
        </authorList>
    </citation>
    <scope>NUCLEOTIDE SEQUENCE [LARGE SCALE GENOMIC DNA]</scope>
    <source>
        <strain evidence="7">NRL-ATB46093</strain>
    </source>
</reference>
<dbReference type="GO" id="GO:0051539">
    <property type="term" value="F:4 iron, 4 sulfur cluster binding"/>
    <property type="evidence" value="ECO:0007669"/>
    <property type="project" value="UniProtKB-KW"/>
</dbReference>
<evidence type="ECO:0000256" key="5">
    <source>
        <dbReference type="ARBA" id="ARBA00023014"/>
    </source>
</evidence>
<keyword evidence="1" id="KW-0004">4Fe-4S</keyword>
<dbReference type="Gene3D" id="3.50.50.60">
    <property type="entry name" value="FAD/NAD(P)-binding domain"/>
    <property type="match status" value="1"/>
</dbReference>
<evidence type="ECO:0000256" key="1">
    <source>
        <dbReference type="ARBA" id="ARBA00022485"/>
    </source>
</evidence>
<proteinExistence type="predicted"/>
<keyword evidence="5" id="KW-0411">Iron-sulfur</keyword>
<keyword evidence="3" id="KW-0560">Oxidoreductase</keyword>
<evidence type="ECO:0000256" key="3">
    <source>
        <dbReference type="ARBA" id="ARBA00023002"/>
    </source>
</evidence>
<dbReference type="GO" id="GO:0016491">
    <property type="term" value="F:oxidoreductase activity"/>
    <property type="evidence" value="ECO:0007669"/>
    <property type="project" value="UniProtKB-KW"/>
</dbReference>
<keyword evidence="7" id="KW-1185">Reference proteome</keyword>
<dbReference type="PANTHER" id="PTHR43498">
    <property type="entry name" value="FERREDOXIN:COB-COM HETERODISULFIDE REDUCTASE SUBUNIT A"/>
    <property type="match status" value="1"/>
</dbReference>
<dbReference type="RefSeq" id="WP_176294036.1">
    <property type="nucleotide sequence ID" value="NZ_CP051177.1"/>
</dbReference>
<dbReference type="GO" id="GO:0046872">
    <property type="term" value="F:metal ion binding"/>
    <property type="evidence" value="ECO:0007669"/>
    <property type="project" value="UniProtKB-KW"/>
</dbReference>
<organism evidence="6 7">
    <name type="scientific">Planococcus glaciei</name>
    <dbReference type="NCBI Taxonomy" id="459472"/>
    <lineage>
        <taxon>Bacteria</taxon>
        <taxon>Bacillati</taxon>
        <taxon>Bacillota</taxon>
        <taxon>Bacilli</taxon>
        <taxon>Bacillales</taxon>
        <taxon>Caryophanaceae</taxon>
        <taxon>Planococcus</taxon>
    </lineage>
</organism>
<dbReference type="SUPFAM" id="SSF51905">
    <property type="entry name" value="FAD/NAD(P)-binding domain"/>
    <property type="match status" value="1"/>
</dbReference>
<gene>
    <name evidence="6" type="ORF">HF394_02690</name>
</gene>
<dbReference type="AlphaFoldDB" id="A0A7H8Q8J9"/>
<evidence type="ECO:0000313" key="6">
    <source>
        <dbReference type="EMBL" id="QKX49573.1"/>
    </source>
</evidence>